<evidence type="ECO:0000259" key="1">
    <source>
        <dbReference type="Pfam" id="PF00534"/>
    </source>
</evidence>
<reference evidence="3" key="1">
    <citation type="submission" date="2021-02" db="EMBL/GenBank/DDBJ databases">
        <authorList>
            <person name="Han P."/>
        </authorList>
    </citation>
    <scope>NUCLEOTIDE SEQUENCE</scope>
    <source>
        <strain evidence="3">Candidatus Nitrosotenuis uzonensis 5A</strain>
    </source>
</reference>
<dbReference type="AlphaFoldDB" id="A0A812EZH0"/>
<evidence type="ECO:0000313" key="3">
    <source>
        <dbReference type="EMBL" id="CAE6487093.1"/>
    </source>
</evidence>
<dbReference type="Pfam" id="PF13439">
    <property type="entry name" value="Glyco_transf_4"/>
    <property type="match status" value="1"/>
</dbReference>
<organism evidence="3 4">
    <name type="scientific">Candidatus Nitrosotenuis uzonensis</name>
    <dbReference type="NCBI Taxonomy" id="1407055"/>
    <lineage>
        <taxon>Archaea</taxon>
        <taxon>Nitrososphaerota</taxon>
        <taxon>Candidatus Nitrosotenuis</taxon>
    </lineage>
</organism>
<dbReference type="Pfam" id="PF00534">
    <property type="entry name" value="Glycos_transf_1"/>
    <property type="match status" value="1"/>
</dbReference>
<feature type="domain" description="Glycosyl transferase family 1" evidence="1">
    <location>
        <begin position="200"/>
        <end position="359"/>
    </location>
</feature>
<comment type="caution">
    <text evidence="3">The sequence shown here is derived from an EMBL/GenBank/DDBJ whole genome shotgun (WGS) entry which is preliminary data.</text>
</comment>
<dbReference type="Gene3D" id="3.40.50.2000">
    <property type="entry name" value="Glycogen Phosphorylase B"/>
    <property type="match status" value="2"/>
</dbReference>
<keyword evidence="3" id="KW-0328">Glycosyltransferase</keyword>
<dbReference type="RefSeq" id="WP_205097960.1">
    <property type="nucleotide sequence ID" value="NZ_CAJNAQ010000002.1"/>
</dbReference>
<dbReference type="PANTHER" id="PTHR12526">
    <property type="entry name" value="GLYCOSYLTRANSFERASE"/>
    <property type="match status" value="1"/>
</dbReference>
<dbReference type="EC" id="2.4.1.198" evidence="3"/>
<dbReference type="SUPFAM" id="SSF53756">
    <property type="entry name" value="UDP-Glycosyltransferase/glycogen phosphorylase"/>
    <property type="match status" value="1"/>
</dbReference>
<keyword evidence="3" id="KW-0808">Transferase</keyword>
<dbReference type="InterPro" id="IPR028098">
    <property type="entry name" value="Glyco_trans_4-like_N"/>
</dbReference>
<dbReference type="PANTHER" id="PTHR12526:SF572">
    <property type="entry name" value="BLL5144 PROTEIN"/>
    <property type="match status" value="1"/>
</dbReference>
<dbReference type="InterPro" id="IPR001296">
    <property type="entry name" value="Glyco_trans_1"/>
</dbReference>
<proteinExistence type="predicted"/>
<protein>
    <submittedName>
        <fullName evidence="3">Putative Phosphatidylinositol N-acetylglucosaminyltransferase</fullName>
        <ecNumber evidence="3">2.4.1.198</ecNumber>
    </submittedName>
</protein>
<name>A0A812EZH0_9ARCH</name>
<sequence length="391" mass="44205">MKIGLLVQRFPYGGAEKYVQEIATRLVQNGDDVTVVTSEQQDVDDSAYMFEIIRLPTVLSIGEYWFWRGLEDILKLKKFDIVHANTYGYYHTDQASRLKEKIGYKLVITSHGFHGTDLYDLKRQKIISKNSSFGFLRSLYDDKIGFKTLLRADHLIALSKRDAELYRKIGVRDEKISVIPPGIRDVFYQKEFDLSLRNKLNGDPLLLSVGELSWIKSQSIQIKALSLILKKKPNAKLFIIGRDRTELVNLKLLCAKLGIEKNVFFLGPIDDQTLYSYMHACDVLIHTSLAEGLSTVLLEAMACGLPFVTTPAGGNGYLSEETGAGVIVPFEDETKLAATIISLIDDKRNLKLLADNGKNMSLQFAWNRIFERIYKIYSDLTSSDSSLVDHS</sequence>
<accession>A0A812EZH0</accession>
<gene>
    <name evidence="3" type="ORF">NUZ5A_20260</name>
</gene>
<evidence type="ECO:0000313" key="4">
    <source>
        <dbReference type="Proteomes" id="UP000655759"/>
    </source>
</evidence>
<dbReference type="Proteomes" id="UP000655759">
    <property type="component" value="Unassembled WGS sequence"/>
</dbReference>
<dbReference type="GO" id="GO:0017176">
    <property type="term" value="F:phosphatidylinositol N-acetylglucosaminyltransferase activity"/>
    <property type="evidence" value="ECO:0007669"/>
    <property type="project" value="UniProtKB-EC"/>
</dbReference>
<dbReference type="EMBL" id="CAJNAQ010000002">
    <property type="protein sequence ID" value="CAE6487093.1"/>
    <property type="molecule type" value="Genomic_DNA"/>
</dbReference>
<dbReference type="CDD" id="cd03801">
    <property type="entry name" value="GT4_PimA-like"/>
    <property type="match status" value="1"/>
</dbReference>
<feature type="domain" description="Glycosyltransferase subfamily 4-like N-terminal" evidence="2">
    <location>
        <begin position="12"/>
        <end position="183"/>
    </location>
</feature>
<evidence type="ECO:0000259" key="2">
    <source>
        <dbReference type="Pfam" id="PF13439"/>
    </source>
</evidence>